<sequence>MRPVDGVRQDHVLLGEVPVPLAPNGYRRFSRRHVLDLRVYRDLSFAVGPVQARRTMREIRALPHGEAAALVNSLHVGLDRLRADALAAREALETIRAEASADAEPADEDAMTITELAGALGVPAPAR</sequence>
<reference evidence="1 2" key="1">
    <citation type="submission" date="2019-06" db="EMBL/GenBank/DDBJ databases">
        <title>Sequencing the genomes of 1000 actinobacteria strains.</title>
        <authorList>
            <person name="Klenk H.-P."/>
        </authorList>
    </citation>
    <scope>NUCLEOTIDE SEQUENCE [LARGE SCALE GENOMIC DNA]</scope>
    <source>
        <strain evidence="1 2">DSM 45043</strain>
    </source>
</reference>
<dbReference type="AlphaFoldDB" id="A0A543IJ97"/>
<evidence type="ECO:0000313" key="2">
    <source>
        <dbReference type="Proteomes" id="UP000316706"/>
    </source>
</evidence>
<dbReference type="RefSeq" id="WP_141971662.1">
    <property type="nucleotide sequence ID" value="NZ_VFPO01000001.1"/>
</dbReference>
<proteinExistence type="predicted"/>
<dbReference type="Proteomes" id="UP000316706">
    <property type="component" value="Unassembled WGS sequence"/>
</dbReference>
<gene>
    <name evidence="1" type="ORF">FHX41_4387</name>
</gene>
<protein>
    <recommendedName>
        <fullName evidence="3">MerR-like DNA binding protein</fullName>
    </recommendedName>
</protein>
<name>A0A543IJ97_9ACTN</name>
<evidence type="ECO:0000313" key="1">
    <source>
        <dbReference type="EMBL" id="TQM70652.1"/>
    </source>
</evidence>
<organism evidence="1 2">
    <name type="scientific">Actinomadura hallensis</name>
    <dbReference type="NCBI Taxonomy" id="337895"/>
    <lineage>
        <taxon>Bacteria</taxon>
        <taxon>Bacillati</taxon>
        <taxon>Actinomycetota</taxon>
        <taxon>Actinomycetes</taxon>
        <taxon>Streptosporangiales</taxon>
        <taxon>Thermomonosporaceae</taxon>
        <taxon>Actinomadura</taxon>
    </lineage>
</organism>
<comment type="caution">
    <text evidence="1">The sequence shown here is derived from an EMBL/GenBank/DDBJ whole genome shotgun (WGS) entry which is preliminary data.</text>
</comment>
<keyword evidence="2" id="KW-1185">Reference proteome</keyword>
<dbReference type="EMBL" id="VFPO01000001">
    <property type="protein sequence ID" value="TQM70652.1"/>
    <property type="molecule type" value="Genomic_DNA"/>
</dbReference>
<dbReference type="OrthoDB" id="3826383at2"/>
<accession>A0A543IJ97</accession>
<evidence type="ECO:0008006" key="3">
    <source>
        <dbReference type="Google" id="ProtNLM"/>
    </source>
</evidence>